<evidence type="ECO:0000256" key="1">
    <source>
        <dbReference type="PROSITE-ProRule" id="PRU00285"/>
    </source>
</evidence>
<feature type="region of interest" description="Disordered" evidence="2">
    <location>
        <begin position="1123"/>
        <end position="1314"/>
    </location>
</feature>
<protein>
    <submittedName>
        <fullName evidence="4">Alpha crystallin/Hsp20 domain</fullName>
    </submittedName>
</protein>
<keyword evidence="5" id="KW-1185">Reference proteome</keyword>
<feature type="compositionally biased region" description="Basic and acidic residues" evidence="2">
    <location>
        <begin position="968"/>
        <end position="1011"/>
    </location>
</feature>
<feature type="region of interest" description="Disordered" evidence="2">
    <location>
        <begin position="866"/>
        <end position="912"/>
    </location>
</feature>
<feature type="region of interest" description="Disordered" evidence="2">
    <location>
        <begin position="141"/>
        <end position="212"/>
    </location>
</feature>
<reference evidence="4 5" key="1">
    <citation type="submission" date="2020-12" db="EMBL/GenBank/DDBJ databases">
        <title>Concerted genomic and epigenomic changes stabilize Arabidopsis allopolyploids.</title>
        <authorList>
            <person name="Chen Z."/>
        </authorList>
    </citation>
    <scope>NUCLEOTIDE SEQUENCE [LARGE SCALE GENOMIC DNA]</scope>
    <source>
        <strain evidence="4">As9502</strain>
        <tissue evidence="4">Leaf</tissue>
    </source>
</reference>
<dbReference type="PANTHER" id="PTHR43670:SF34">
    <property type="entry name" value="HSP20-LIKE CHAPERONES SUPERFAMILY PROTEIN"/>
    <property type="match status" value="1"/>
</dbReference>
<feature type="compositionally biased region" description="Basic and acidic residues" evidence="2">
    <location>
        <begin position="1239"/>
        <end position="1314"/>
    </location>
</feature>
<feature type="region of interest" description="Disordered" evidence="2">
    <location>
        <begin position="786"/>
        <end position="851"/>
    </location>
</feature>
<feature type="region of interest" description="Disordered" evidence="2">
    <location>
        <begin position="1347"/>
        <end position="1524"/>
    </location>
</feature>
<feature type="region of interest" description="Disordered" evidence="2">
    <location>
        <begin position="961"/>
        <end position="1047"/>
    </location>
</feature>
<feature type="compositionally biased region" description="Basic and acidic residues" evidence="2">
    <location>
        <begin position="2386"/>
        <end position="2468"/>
    </location>
</feature>
<feature type="compositionally biased region" description="Basic and acidic residues" evidence="2">
    <location>
        <begin position="875"/>
        <end position="912"/>
    </location>
</feature>
<evidence type="ECO:0000313" key="4">
    <source>
        <dbReference type="EMBL" id="KAG7590386.1"/>
    </source>
</evidence>
<feature type="compositionally biased region" description="Basic and acidic residues" evidence="2">
    <location>
        <begin position="1019"/>
        <end position="1042"/>
    </location>
</feature>
<feature type="compositionally biased region" description="Basic and acidic residues" evidence="2">
    <location>
        <begin position="1743"/>
        <end position="1774"/>
    </location>
</feature>
<feature type="compositionally biased region" description="Acidic residues" evidence="2">
    <location>
        <begin position="672"/>
        <end position="681"/>
    </location>
</feature>
<feature type="compositionally biased region" description="Acidic residues" evidence="2">
    <location>
        <begin position="2499"/>
        <end position="2526"/>
    </location>
</feature>
<feature type="compositionally biased region" description="Basic and acidic residues" evidence="2">
    <location>
        <begin position="2039"/>
        <end position="2052"/>
    </location>
</feature>
<organism evidence="4 5">
    <name type="scientific">Arabidopsis suecica</name>
    <name type="common">Swedish thale-cress</name>
    <name type="synonym">Cardaminopsis suecica</name>
    <dbReference type="NCBI Taxonomy" id="45249"/>
    <lineage>
        <taxon>Eukaryota</taxon>
        <taxon>Viridiplantae</taxon>
        <taxon>Streptophyta</taxon>
        <taxon>Embryophyta</taxon>
        <taxon>Tracheophyta</taxon>
        <taxon>Spermatophyta</taxon>
        <taxon>Magnoliopsida</taxon>
        <taxon>eudicotyledons</taxon>
        <taxon>Gunneridae</taxon>
        <taxon>Pentapetalae</taxon>
        <taxon>rosids</taxon>
        <taxon>malvids</taxon>
        <taxon>Brassicales</taxon>
        <taxon>Brassicaceae</taxon>
        <taxon>Camelineae</taxon>
        <taxon>Arabidopsis</taxon>
    </lineage>
</organism>
<evidence type="ECO:0000259" key="3">
    <source>
        <dbReference type="PROSITE" id="PS01031"/>
    </source>
</evidence>
<feature type="compositionally biased region" description="Basic and acidic residues" evidence="2">
    <location>
        <begin position="1985"/>
        <end position="2031"/>
    </location>
</feature>
<feature type="compositionally biased region" description="Basic and acidic residues" evidence="2">
    <location>
        <begin position="145"/>
        <end position="156"/>
    </location>
</feature>
<feature type="compositionally biased region" description="Basic and acidic residues" evidence="2">
    <location>
        <begin position="1657"/>
        <end position="1672"/>
    </location>
</feature>
<feature type="compositionally biased region" description="Basic and acidic residues" evidence="2">
    <location>
        <begin position="2060"/>
        <end position="2112"/>
    </location>
</feature>
<feature type="compositionally biased region" description="Basic and acidic residues" evidence="2">
    <location>
        <begin position="2119"/>
        <end position="2327"/>
    </location>
</feature>
<feature type="compositionally biased region" description="Basic and acidic residues" evidence="2">
    <location>
        <begin position="428"/>
        <end position="444"/>
    </location>
</feature>
<evidence type="ECO:0000313" key="5">
    <source>
        <dbReference type="Proteomes" id="UP000694251"/>
    </source>
</evidence>
<feature type="compositionally biased region" description="Basic and acidic residues" evidence="2">
    <location>
        <begin position="197"/>
        <end position="212"/>
    </location>
</feature>
<feature type="compositionally biased region" description="Basic and acidic residues" evidence="2">
    <location>
        <begin position="325"/>
        <end position="396"/>
    </location>
</feature>
<feature type="compositionally biased region" description="Basic and acidic residues" evidence="2">
    <location>
        <begin position="1577"/>
        <end position="1624"/>
    </location>
</feature>
<gene>
    <name evidence="4" type="ORF">ISN44_As07g025550</name>
</gene>
<feature type="domain" description="SHSP" evidence="3">
    <location>
        <begin position="23"/>
        <end position="143"/>
    </location>
</feature>
<dbReference type="Proteomes" id="UP000694251">
    <property type="component" value="Chromosome 7"/>
</dbReference>
<evidence type="ECO:0000256" key="2">
    <source>
        <dbReference type="SAM" id="MobiDB-lite"/>
    </source>
</evidence>
<feature type="compositionally biased region" description="Polar residues" evidence="2">
    <location>
        <begin position="705"/>
        <end position="723"/>
    </location>
</feature>
<feature type="region of interest" description="Disordered" evidence="2">
    <location>
        <begin position="1570"/>
        <end position="1624"/>
    </location>
</feature>
<comment type="caution">
    <text evidence="4">The sequence shown here is derived from an EMBL/GenBank/DDBJ whole genome shotgun (WGS) entry which is preliminary data.</text>
</comment>
<dbReference type="InterPro" id="IPR002068">
    <property type="entry name" value="A-crystallin/Hsp20_dom"/>
</dbReference>
<feature type="compositionally biased region" description="Basic and acidic residues" evidence="2">
    <location>
        <begin position="1123"/>
        <end position="1135"/>
    </location>
</feature>
<feature type="region of interest" description="Disordered" evidence="2">
    <location>
        <begin position="313"/>
        <end position="730"/>
    </location>
</feature>
<feature type="compositionally biased region" description="Basic and acidic residues" evidence="2">
    <location>
        <begin position="1798"/>
        <end position="1978"/>
    </location>
</feature>
<feature type="compositionally biased region" description="Acidic residues" evidence="2">
    <location>
        <begin position="172"/>
        <end position="196"/>
    </location>
</feature>
<feature type="compositionally biased region" description="Basic and acidic residues" evidence="2">
    <location>
        <begin position="461"/>
        <end position="470"/>
    </location>
</feature>
<proteinExistence type="inferred from homology"/>
<feature type="compositionally biased region" description="Basic and acidic residues" evidence="2">
    <location>
        <begin position="525"/>
        <end position="611"/>
    </location>
</feature>
<dbReference type="CDD" id="cd06464">
    <property type="entry name" value="ACD_sHsps-like"/>
    <property type="match status" value="2"/>
</dbReference>
<feature type="compositionally biased region" description="Basic and acidic residues" evidence="2">
    <location>
        <begin position="682"/>
        <end position="699"/>
    </location>
</feature>
<feature type="compositionally biased region" description="Basic and acidic residues" evidence="2">
    <location>
        <begin position="2477"/>
        <end position="2497"/>
    </location>
</feature>
<feature type="compositionally biased region" description="Basic and acidic residues" evidence="2">
    <location>
        <begin position="1347"/>
        <end position="1499"/>
    </location>
</feature>
<name>A0A8T2BWK5_ARASU</name>
<dbReference type="PANTHER" id="PTHR43670">
    <property type="entry name" value="HEAT SHOCK PROTEIN 26"/>
    <property type="match status" value="1"/>
</dbReference>
<feature type="compositionally biased region" description="Low complexity" evidence="2">
    <location>
        <begin position="1694"/>
        <end position="1707"/>
    </location>
</feature>
<feature type="compositionally biased region" description="Basic and acidic residues" evidence="2">
    <location>
        <begin position="1505"/>
        <end position="1523"/>
    </location>
</feature>
<dbReference type="GO" id="GO:0034605">
    <property type="term" value="P:cellular response to heat"/>
    <property type="evidence" value="ECO:0007669"/>
    <property type="project" value="TreeGrafter"/>
</dbReference>
<feature type="compositionally biased region" description="Basic and acidic residues" evidence="2">
    <location>
        <begin position="2334"/>
        <end position="2378"/>
    </location>
</feature>
<comment type="similarity">
    <text evidence="1">Belongs to the small heat shock protein (HSP20) family.</text>
</comment>
<dbReference type="EMBL" id="JAEFBJ010000007">
    <property type="protein sequence ID" value="KAG7590386.1"/>
    <property type="molecule type" value="Genomic_DNA"/>
</dbReference>
<dbReference type="OrthoDB" id="1103329at2759"/>
<feature type="compositionally biased region" description="Basic and acidic residues" evidence="2">
    <location>
        <begin position="629"/>
        <end position="657"/>
    </location>
</feature>
<feature type="region of interest" description="Disordered" evidence="2">
    <location>
        <begin position="1076"/>
        <end position="1104"/>
    </location>
</feature>
<feature type="compositionally biased region" description="Basic and acidic residues" evidence="2">
    <location>
        <begin position="1182"/>
        <end position="1226"/>
    </location>
</feature>
<dbReference type="PROSITE" id="PS01031">
    <property type="entry name" value="SHSP"/>
    <property type="match status" value="1"/>
</dbReference>
<feature type="region of interest" description="Disordered" evidence="2">
    <location>
        <begin position="1798"/>
        <end position="2526"/>
    </location>
</feature>
<feature type="compositionally biased region" description="Basic and acidic residues" evidence="2">
    <location>
        <begin position="1085"/>
        <end position="1104"/>
    </location>
</feature>
<feature type="compositionally biased region" description="Basic and acidic residues" evidence="2">
    <location>
        <begin position="1161"/>
        <end position="1173"/>
    </location>
</feature>
<feature type="compositionally biased region" description="Acidic residues" evidence="2">
    <location>
        <begin position="1678"/>
        <end position="1693"/>
    </location>
</feature>
<feature type="compositionally biased region" description="Basic and acidic residues" evidence="2">
    <location>
        <begin position="477"/>
        <end position="505"/>
    </location>
</feature>
<accession>A0A8T2BWK5</accession>
<feature type="region of interest" description="Disordered" evidence="2">
    <location>
        <begin position="1657"/>
        <end position="1782"/>
    </location>
</feature>
<sequence length="2526" mass="294954">MELELGLKITRTKDDVSSSTDFRVTSDSFGHLSLSRETNSVFFLILHLKGFKKEGIDIEINKEGNRIKISGRKQVEEMVLVNWVEWKKATEIKEFKKVFRIPEIVNLDKIKARFNEEDGTLTVTMRKKVKGITGLKIEEEEEEVKDQIVEEKTEEKTEPEEEIKEEPKPEEKEEQEEEEEPQREEEEDKIEEEVVEEETRDHEEKKEEEIEDKPRKKRRKKFRFKKEGIEIDINEEGNRITIRGRKPVEEMVMIRWMAWRKEVEFRVFKKVFRIPDTVDLDIIKARFDDDDATLTITMPKRVKGISGFKIEEEEEERVEFGDVSEAEHKEETEKGEVEEESIQRQESDVHSEKFETEFQKEEELVHSNKESEDSNLRKPPDIDGREPHEQTRHEEQENNQQLAQAESESDDFGSRAFEEIEEQEPDEQLDRTSESGATEKKTTGDDGDGLSKVQGIKKRERRNDERKIPEMVEEAETGDHEKKKVVKMEIKNRDSREEVDGKMGEGFRPNIDRPQVVGEDDIAETETKAEEFESDKLKADEVDKIHELVDKNEEEGEKTKVRRQSEDRNLKLKENEEQHSKGQKQHSKEEKMKELVEEKTPEAETNTRNDILKAGQEIEVPEVDTLGKTSDEGTEKQNIVKKETKHGDAKEEIDAKMGEISASNTAMKSEDFESDQLESDEVDKIQKLVEKKDKTEENAKVGAQSEDSSLTELQENGEQQIQGQKLHGKEEKIRELVDEQIPEAETNIGNDVLKPVQGRSEEKHNIQELFQEKTKNQPEKYKEKIMERGRNTNDAGTRKVQEIIRQQDLDEPARSGKESKTRELVKSKTNAEEKEEKEIAGTAKKELESDRPKILAEKIQELIEEKTKFSKNGKAKSDEETAEKKTEFGDDDDISKRVRDVEQQDSDAMKGQEEKYMIQELLLEETVCDGGKGIIAVAETKAENDKSKRVHEIEEQQFQKLKGGEVSGRGEVDNVENKKKTTVAEKRIRDSTREAQDIEKNDLDASGKYIKETTIQELGDNRGIYRNENEEEKKDETDRPEKITGTIKQELVSLNSPLEEDNVEEKSQELVEEKIKGCEEEEGSEESKIKTEDDVGRKVQGIKEEELYEPKREYVSKIKELVEEKTDDYEQHEENEIAESEIEAECGSLRKVDGSEEQELLEPKINKERDKTRITGAGEPSSQEKEEKEEKRAELEKERPGRLESHDKRYKTQELVEAGQLDRKEEEQNENVTAEAELETERESSKKVQEIEQQKNEGLKRSMVQEKMEETEGKDKTRAMKENEVVERKTKTKDGSLRNVRDDEDPEVTKPYKRLKEDKIQELVEMGSNDYRAKVKKQDEKDILRSQEDLDEFERHCEKNNISKLAEEEKLENIAELEGKMEDDSSSKFHEFEERKSNEDWTQEEREKRKDLVKEEATDPKDKHTGGEVHNDQKEEQQEKRVIAKAELKTEEDSSKKVGEIEKLEYDELQRSKMQETEEKEKTRAMEENETVKGSKQTKEGSLGKLREGEDPELGRHERRGEEDMIQELVEGNMENISEPGGKMKGDSSDKFHEFQKQKAYDYYREEEECEETGNLVKEKATDLKDKHTGGEEEAAHTKTKAEDEINEKVGENKKPESAKQKRYEKLDKLVLKEGATDREKEEGNIFEDFTTKIQETKKEESHELEMREKQQDIVPDFMEDETGDQEDEEAEEAAAVVASNENGNSNKVQTIKEHKKQNMIPETSDTEVKDTKQEVPNSRNVQETKELEAHFQELDGKTENSKDDDGSKGDKGKQGKIVETMSCERFKTKIEMVRKIQETKVEESNEKKNHERKGKIEEPERKESSNHEVKLATEDDSLRKGQEFLERESNMSKRGSVEQDRIQEPKEAETKIDDGKSRKLEMSKLLELDESEEQKKKIQKSMEEKSNAPEIEKEGNEKIAEEEMQCKIHGRVKDKEVKGQEPYELLKNREHEKIPEYHREEEKGMEQREIEEMKRAAEVVSSREFQDVEEKGSDQPKRYAEQEKIRERMTEEEGKEEYHLKQGEQNEKAKRILQVESKANDDSSKKNETKGQETTAWRGENEKENHQMKEETIDECDSSRKIHGHEEERKLSEKLAEKETSDDDKEAKEGNRAGVVWREGETKIRDDGFRKAREIEEQEQDKKQSYVENDISGKAKEKKNQETERIYDRSGNKAQEIEKQESHEQKRSEEEVFRRAETNDEYDSSRKIHEHGERKSDQLGEKLAEEETSNDKEAKEGNRAEPELGEVEKKFGKVREIEEKEQDKKQSLETDISGKEKENKNQETKTRDDSSGKKIQENEKQESHEQKRNEEQDKKNLGLVEKKKEEDETAEAEVPRNLKGIEKRESTKVVEKHEHRDNIEELVEERMNNHEGEDKKSVITQVLAKAKDDESKGPEGLRKQDKNMEQRLRDNLKDEETKRKDNETRKFHRIKEKETSEQEILKEHGRIKELVEDRTHFCRDKENRATELEDGSSKMIQERDKEESIKPDRDENKVQEPVDMETSEDDEEELEIEFEDEEEDWEAES</sequence>